<name>A0A937UPC0_9ACTN</name>
<dbReference type="Proteomes" id="UP000604475">
    <property type="component" value="Unassembled WGS sequence"/>
</dbReference>
<dbReference type="EMBL" id="JAEACQ010000197">
    <property type="protein sequence ID" value="MBL7628933.1"/>
    <property type="molecule type" value="Genomic_DNA"/>
</dbReference>
<organism evidence="1 2">
    <name type="scientific">Frankia nepalensis</name>
    <dbReference type="NCBI Taxonomy" id="1836974"/>
    <lineage>
        <taxon>Bacteria</taxon>
        <taxon>Bacillati</taxon>
        <taxon>Actinomycetota</taxon>
        <taxon>Actinomycetes</taxon>
        <taxon>Frankiales</taxon>
        <taxon>Frankiaceae</taxon>
        <taxon>Frankia</taxon>
    </lineage>
</organism>
<sequence>MPTGDYVTVEYVTVEPYVNDVPLLELARPVEQPYADLEGHPRLAGDYAGLHAGPDLVWPSRHFLDQPWLTWFPDNATILLGCKDCGMPGCWPLTARIDVEDDVVVWHHFHTGHPNTRLCQSRP</sequence>
<evidence type="ECO:0000313" key="2">
    <source>
        <dbReference type="Proteomes" id="UP000604475"/>
    </source>
</evidence>
<gene>
    <name evidence="1" type="ORF">I7412_17570</name>
</gene>
<reference evidence="1" key="1">
    <citation type="submission" date="2020-12" db="EMBL/GenBank/DDBJ databases">
        <title>Genomic characterization of non-nitrogen-fixing Frankia strains.</title>
        <authorList>
            <person name="Carlos-Shanley C."/>
            <person name="Guerra T."/>
            <person name="Hahn D."/>
        </authorList>
    </citation>
    <scope>NUCLEOTIDE SEQUENCE</scope>
    <source>
        <strain evidence="1">CN6</strain>
    </source>
</reference>
<proteinExistence type="predicted"/>
<evidence type="ECO:0000313" key="1">
    <source>
        <dbReference type="EMBL" id="MBL7628933.1"/>
    </source>
</evidence>
<protein>
    <submittedName>
        <fullName evidence="1">Uncharacterized protein</fullName>
    </submittedName>
</protein>
<dbReference type="AlphaFoldDB" id="A0A937UPC0"/>
<dbReference type="RefSeq" id="WP_203006651.1">
    <property type="nucleotide sequence ID" value="NZ_JADWYU010000137.1"/>
</dbReference>
<comment type="caution">
    <text evidence="1">The sequence shown here is derived from an EMBL/GenBank/DDBJ whole genome shotgun (WGS) entry which is preliminary data.</text>
</comment>
<accession>A0A937UPC0</accession>
<keyword evidence="2" id="KW-1185">Reference proteome</keyword>